<feature type="region of interest" description="Disordered" evidence="1">
    <location>
        <begin position="1"/>
        <end position="36"/>
    </location>
</feature>
<name>A0A507E6N1_9FUNG</name>
<evidence type="ECO:0000256" key="1">
    <source>
        <dbReference type="SAM" id="MobiDB-lite"/>
    </source>
</evidence>
<gene>
    <name evidence="2" type="ORF">PhCBS80983_g02930</name>
</gene>
<evidence type="ECO:0000313" key="3">
    <source>
        <dbReference type="Proteomes" id="UP000318582"/>
    </source>
</evidence>
<dbReference type="STRING" id="109895.A0A507E6N1"/>
<organism evidence="2 3">
    <name type="scientific">Powellomyces hirtus</name>
    <dbReference type="NCBI Taxonomy" id="109895"/>
    <lineage>
        <taxon>Eukaryota</taxon>
        <taxon>Fungi</taxon>
        <taxon>Fungi incertae sedis</taxon>
        <taxon>Chytridiomycota</taxon>
        <taxon>Chytridiomycota incertae sedis</taxon>
        <taxon>Chytridiomycetes</taxon>
        <taxon>Spizellomycetales</taxon>
        <taxon>Powellomycetaceae</taxon>
        <taxon>Powellomyces</taxon>
    </lineage>
</organism>
<comment type="caution">
    <text evidence="2">The sequence shown here is derived from an EMBL/GenBank/DDBJ whole genome shotgun (WGS) entry which is preliminary data.</text>
</comment>
<feature type="region of interest" description="Disordered" evidence="1">
    <location>
        <begin position="71"/>
        <end position="94"/>
    </location>
</feature>
<reference evidence="2 3" key="1">
    <citation type="journal article" date="2019" name="Sci. Rep.">
        <title>Comparative genomics of chytrid fungi reveal insights into the obligate biotrophic and pathogenic lifestyle of Synchytrium endobioticum.</title>
        <authorList>
            <person name="van de Vossenberg B.T.L.H."/>
            <person name="Warris S."/>
            <person name="Nguyen H.D.T."/>
            <person name="van Gent-Pelzer M.P.E."/>
            <person name="Joly D.L."/>
            <person name="van de Geest H.C."/>
            <person name="Bonants P.J.M."/>
            <person name="Smith D.S."/>
            <person name="Levesque C.A."/>
            <person name="van der Lee T.A.J."/>
        </authorList>
    </citation>
    <scope>NUCLEOTIDE SEQUENCE [LARGE SCALE GENOMIC DNA]</scope>
    <source>
        <strain evidence="2 3">CBS 809.83</strain>
    </source>
</reference>
<dbReference type="Proteomes" id="UP000318582">
    <property type="component" value="Unassembled WGS sequence"/>
</dbReference>
<evidence type="ECO:0000313" key="2">
    <source>
        <dbReference type="EMBL" id="TPX58740.1"/>
    </source>
</evidence>
<keyword evidence="3" id="KW-1185">Reference proteome</keyword>
<sequence length="189" mass="20724">MDDIDVPPLEDMSAALPTARQLPKGNSSNSAKATSLLLEEASKKTTAKKPPVKKQVAFGFSKGFLTAAGSLKSDASKKPKQDIPVLKPRSNAPDSLRFDEVQEAMRNQMSLLDRQEWLTPEFLKRIERSPVLAVALSDPAFQQAASEMSTNPQAAYKKYAQSRPDLLEALREFAGMLGDTLSTMQDARK</sequence>
<proteinExistence type="predicted"/>
<protein>
    <recommendedName>
        <fullName evidence="4">STI1/HOP DP domain-containing protein</fullName>
    </recommendedName>
</protein>
<dbReference type="EMBL" id="QEAQ01000033">
    <property type="protein sequence ID" value="TPX58740.1"/>
    <property type="molecule type" value="Genomic_DNA"/>
</dbReference>
<evidence type="ECO:0008006" key="4">
    <source>
        <dbReference type="Google" id="ProtNLM"/>
    </source>
</evidence>
<accession>A0A507E6N1</accession>
<dbReference type="Gene3D" id="1.10.260.100">
    <property type="match status" value="1"/>
</dbReference>
<feature type="compositionally biased region" description="Polar residues" evidence="1">
    <location>
        <begin position="24"/>
        <end position="33"/>
    </location>
</feature>
<dbReference type="AlphaFoldDB" id="A0A507E6N1"/>